<protein>
    <submittedName>
        <fullName evidence="3">Uncharacterized protein</fullName>
    </submittedName>
</protein>
<sequence length="899" mass="102102">MYELFFCVKPKRSLHNLSSDLMSPSKAPLEKNRSVTLKIKYKFQQLNIRLNKPHRQRHVAQFGLAETNLTFYLYGDYSYSLKANIGNFTALDLTNMGKEMSSIKMRSPMILGLTESSHNAWNITDNAMSGGPKVRSNKVLFKFSYDVSLFDTLTHRYETNVSASISPMVFVYHNLLVMEIFDYIQSGMLGLFTMSSKVKGANDDEIKQLLSPLNEGNYDNEVSFDHLDPLTPPPPPLHLVEEATTTNAMATNADQKPKRRRVRGHGGSNDKQKKSHSSILGSGSFGMLSADITDMDTAIKYSITIDKPIIAFPLNRTSEHTIDLNLGSISISNKVRMDGNKKKASERVHSISRPESNEDLIVVEDMCIKMEHVQLTSSQNRQTRIMEMSVNTTVTRGLSWTKILEPNFRINTTIAELKVRMSQQNCKSVLAMLWGNIWAPYEVHKVESISPRLEDMQSFQSTEAKKLCLLTKKSERETLEDAVDEINQVIQSKSKEQIQKYEHEIKQDQKKHRSHYEMLEREENVGCGWTKEQKTQLQRLKTLMSSYHPLPSTSISAPLKKEIQEEANTEKLMRNLLYHLRQLHKIKNKQYTITNGNIEPQIIVTVAEPHITINPQATLRSFDFDEAPPAHRAKTLPKDRFFELSVSKDLEAKKRAMDRTAASALSSSFLGDLMQSPRKEEVAVNAKPAMTAVKFAFDEEFTEFVSMSMDFQINKVVLKLQNNRSPFCEFGIDRFQTHFKREHSGDTDLRITTAAIRLNNINNSGPPQAFTKMLCPFEEIKQFLKRKGGKENEETVVGKTTLENTVPLLDYQQKYTIDGRTVTKIEIAEPCGFLLPSLLKDLQDFATAVTSDDTNVSSDENKILTPQEDHHGAAVVALPNSQNDLLLKIKEARIICLED</sequence>
<feature type="region of interest" description="Disordered" evidence="2">
    <location>
        <begin position="248"/>
        <end position="280"/>
    </location>
</feature>
<name>X6NU40_RETFI</name>
<organism evidence="3 4">
    <name type="scientific">Reticulomyxa filosa</name>
    <dbReference type="NCBI Taxonomy" id="46433"/>
    <lineage>
        <taxon>Eukaryota</taxon>
        <taxon>Sar</taxon>
        <taxon>Rhizaria</taxon>
        <taxon>Retaria</taxon>
        <taxon>Foraminifera</taxon>
        <taxon>Monothalamids</taxon>
        <taxon>Reticulomyxidae</taxon>
        <taxon>Reticulomyxa</taxon>
    </lineage>
</organism>
<accession>X6NU40</accession>
<feature type="coiled-coil region" evidence="1">
    <location>
        <begin position="476"/>
        <end position="511"/>
    </location>
</feature>
<feature type="non-terminal residue" evidence="3">
    <location>
        <position position="899"/>
    </location>
</feature>
<evidence type="ECO:0000256" key="2">
    <source>
        <dbReference type="SAM" id="MobiDB-lite"/>
    </source>
</evidence>
<comment type="caution">
    <text evidence="3">The sequence shown here is derived from an EMBL/GenBank/DDBJ whole genome shotgun (WGS) entry which is preliminary data.</text>
</comment>
<dbReference type="Proteomes" id="UP000023152">
    <property type="component" value="Unassembled WGS sequence"/>
</dbReference>
<dbReference type="EMBL" id="ASPP01006127">
    <property type="protein sequence ID" value="ETO29304.1"/>
    <property type="molecule type" value="Genomic_DNA"/>
</dbReference>
<evidence type="ECO:0000313" key="3">
    <source>
        <dbReference type="EMBL" id="ETO29304.1"/>
    </source>
</evidence>
<evidence type="ECO:0000256" key="1">
    <source>
        <dbReference type="SAM" id="Coils"/>
    </source>
</evidence>
<proteinExistence type="predicted"/>
<gene>
    <name evidence="3" type="ORF">RFI_07820</name>
</gene>
<reference evidence="3 4" key="1">
    <citation type="journal article" date="2013" name="Curr. Biol.">
        <title>The Genome of the Foraminiferan Reticulomyxa filosa.</title>
        <authorList>
            <person name="Glockner G."/>
            <person name="Hulsmann N."/>
            <person name="Schleicher M."/>
            <person name="Noegel A.A."/>
            <person name="Eichinger L."/>
            <person name="Gallinger C."/>
            <person name="Pawlowski J."/>
            <person name="Sierra R."/>
            <person name="Euteneuer U."/>
            <person name="Pillet L."/>
            <person name="Moustafa A."/>
            <person name="Platzer M."/>
            <person name="Groth M."/>
            <person name="Szafranski K."/>
            <person name="Schliwa M."/>
        </authorList>
    </citation>
    <scope>NUCLEOTIDE SEQUENCE [LARGE SCALE GENOMIC DNA]</scope>
</reference>
<keyword evidence="1" id="KW-0175">Coiled coil</keyword>
<keyword evidence="4" id="KW-1185">Reference proteome</keyword>
<evidence type="ECO:0000313" key="4">
    <source>
        <dbReference type="Proteomes" id="UP000023152"/>
    </source>
</evidence>
<dbReference type="AlphaFoldDB" id="X6NU40"/>